<dbReference type="PANTHER" id="PTHR43553:SF23">
    <property type="entry name" value="ABC TRANSPORTER ATP-BINDING COMPONENT"/>
    <property type="match status" value="1"/>
</dbReference>
<evidence type="ECO:0000256" key="5">
    <source>
        <dbReference type="ARBA" id="ARBA00022737"/>
    </source>
</evidence>
<evidence type="ECO:0000256" key="8">
    <source>
        <dbReference type="ARBA" id="ARBA00022967"/>
    </source>
</evidence>
<dbReference type="Gene3D" id="3.40.50.300">
    <property type="entry name" value="P-loop containing nucleotide triphosphate hydrolases"/>
    <property type="match status" value="2"/>
</dbReference>
<evidence type="ECO:0000259" key="11">
    <source>
        <dbReference type="PROSITE" id="PS50893"/>
    </source>
</evidence>
<keyword evidence="6" id="KW-0547">Nucleotide-binding</keyword>
<dbReference type="GO" id="GO:0005524">
    <property type="term" value="F:ATP binding"/>
    <property type="evidence" value="ECO:0007669"/>
    <property type="project" value="UniProtKB-KW"/>
</dbReference>
<dbReference type="EMBL" id="CP010827">
    <property type="protein sequence ID" value="AJI77798.1"/>
    <property type="molecule type" value="Genomic_DNA"/>
</dbReference>
<dbReference type="SUPFAM" id="SSF52540">
    <property type="entry name" value="P-loop containing nucleoside triphosphate hydrolases"/>
    <property type="match status" value="2"/>
</dbReference>
<dbReference type="PROSITE" id="PS50893">
    <property type="entry name" value="ABC_TRANSPORTER_2"/>
    <property type="match status" value="2"/>
</dbReference>
<dbReference type="OrthoDB" id="7757085at2"/>
<evidence type="ECO:0000256" key="6">
    <source>
        <dbReference type="ARBA" id="ARBA00022741"/>
    </source>
</evidence>
<dbReference type="STRING" id="161899.CSING_01180"/>
<dbReference type="HOGENOM" id="CLU_000604_86_7_11"/>
<comment type="subcellular location">
    <subcellularLocation>
        <location evidence="1">Cell membrane</location>
        <topology evidence="1">Peripheral membrane protein</topology>
    </subcellularLocation>
</comment>
<dbReference type="InterPro" id="IPR050095">
    <property type="entry name" value="ECF_ABC_transporter_ATP-bd"/>
</dbReference>
<dbReference type="SMART" id="SM00382">
    <property type="entry name" value="AAA"/>
    <property type="match status" value="2"/>
</dbReference>
<dbReference type="InterPro" id="IPR027417">
    <property type="entry name" value="P-loop_NTPase"/>
</dbReference>
<keyword evidence="9" id="KW-0472">Membrane</keyword>
<dbReference type="EC" id="3.6.3.-" evidence="12"/>
<keyword evidence="4" id="KW-1003">Cell membrane</keyword>
<comment type="function">
    <text evidence="10">Probably part of an ABC transporter complex. Responsible for energy coupling to the transport system.</text>
</comment>
<keyword evidence="3" id="KW-0813">Transport</keyword>
<evidence type="ECO:0000313" key="13">
    <source>
        <dbReference type="Proteomes" id="UP000031890"/>
    </source>
</evidence>
<keyword evidence="12" id="KW-0378">Hydrolase</keyword>
<evidence type="ECO:0000256" key="7">
    <source>
        <dbReference type="ARBA" id="ARBA00022840"/>
    </source>
</evidence>
<evidence type="ECO:0000256" key="2">
    <source>
        <dbReference type="ARBA" id="ARBA00005417"/>
    </source>
</evidence>
<dbReference type="CDD" id="cd03225">
    <property type="entry name" value="ABC_cobalt_CbiO_domain1"/>
    <property type="match status" value="1"/>
</dbReference>
<dbReference type="InterPro" id="IPR017871">
    <property type="entry name" value="ABC_transporter-like_CS"/>
</dbReference>
<keyword evidence="5" id="KW-0677">Repeat</keyword>
<dbReference type="KEGG" id="csx:CSING_01180"/>
<dbReference type="PROSITE" id="PS00211">
    <property type="entry name" value="ABC_TRANSPORTER_1"/>
    <property type="match status" value="1"/>
</dbReference>
<accession>A0A0B6ESN2</accession>
<dbReference type="Pfam" id="PF00005">
    <property type="entry name" value="ABC_tran"/>
    <property type="match status" value="2"/>
</dbReference>
<feature type="domain" description="ABC transporter" evidence="11">
    <location>
        <begin position="2"/>
        <end position="242"/>
    </location>
</feature>
<reference evidence="12 13" key="1">
    <citation type="journal article" date="2015" name="Genome Announc.">
        <title>Complete Genome Sequence and Annotation of Corynebacterium singulare DSM 44357, Isolated from a Human Semen Specimen.</title>
        <authorList>
            <person name="Merten M."/>
            <person name="Brinkrolf K."/>
            <person name="Albersmeier A."/>
            <person name="Kutter Y."/>
            <person name="Ruckert C."/>
            <person name="Tauch A."/>
        </authorList>
    </citation>
    <scope>NUCLEOTIDE SEQUENCE [LARGE SCALE GENOMIC DNA]</scope>
    <source>
        <strain evidence="12">IBS B52218</strain>
    </source>
</reference>
<proteinExistence type="inferred from homology"/>
<evidence type="ECO:0000256" key="4">
    <source>
        <dbReference type="ARBA" id="ARBA00022475"/>
    </source>
</evidence>
<dbReference type="GO" id="GO:0016887">
    <property type="term" value="F:ATP hydrolysis activity"/>
    <property type="evidence" value="ECO:0007669"/>
    <property type="project" value="InterPro"/>
</dbReference>
<evidence type="ECO:0000256" key="3">
    <source>
        <dbReference type="ARBA" id="ARBA00022448"/>
    </source>
</evidence>
<dbReference type="InterPro" id="IPR003593">
    <property type="entry name" value="AAA+_ATPase"/>
</dbReference>
<keyword evidence="8" id="KW-1278">Translocase</keyword>
<comment type="similarity">
    <text evidence="2">Belongs to the ABC transporter superfamily.</text>
</comment>
<dbReference type="GO" id="GO:0043190">
    <property type="term" value="C:ATP-binding cassette (ABC) transporter complex"/>
    <property type="evidence" value="ECO:0007669"/>
    <property type="project" value="TreeGrafter"/>
</dbReference>
<dbReference type="InterPro" id="IPR003439">
    <property type="entry name" value="ABC_transporter-like_ATP-bd"/>
</dbReference>
<sequence>MIKLHDVSLSYGQNTAEPVLHHVNLTVAKGELVLVCGESGCGKSSLLRLINGVAHTFCDAQISGEVLLDDEDITHAHPHDIAERVGSVFQNPKSQFFTLEVASELAFGCENLGVAPNEIRQRIGELSADFGMVHLLDRHLFTLSGGQKQKIACASVAAMHPQVLLLDEPSSNLDLAAVDELRRIVAQWKTQGRTVLIAEHRLSYLVDIVDRVLVMQDGQIAHDLSGSEFRTLDKAELYRMGLRSAQQVPEVTREPRPSSGTMVLKKLQFTYPKATEPSLSISHTELPQGQVIGVVGRNGAGKSTFVRVLTGLESKATGVVDINNRSLSGPRQRLRQSYLVMQDVNHQLFGESVESDVIIGTSGPDGKNEARLTEVLGALDLADKRARHPMSLSGGERQRVAIASAVLSEREVIVFDEPTSGLDLCRMHRVAHLLDALARQGKTVLVVTHDMELVARCCDLLLRVEKGRLTACEPCDDLALARTVRYLRGRDS</sequence>
<evidence type="ECO:0000256" key="1">
    <source>
        <dbReference type="ARBA" id="ARBA00004202"/>
    </source>
</evidence>
<dbReference type="PANTHER" id="PTHR43553">
    <property type="entry name" value="HEAVY METAL TRANSPORTER"/>
    <property type="match status" value="1"/>
</dbReference>
<feature type="domain" description="ABC transporter" evidence="11">
    <location>
        <begin position="262"/>
        <end position="491"/>
    </location>
</feature>
<evidence type="ECO:0000313" key="12">
    <source>
        <dbReference type="EMBL" id="AJI77798.1"/>
    </source>
</evidence>
<gene>
    <name evidence="12" type="primary">irp2I</name>
    <name evidence="12" type="ORF">CSING_01180</name>
</gene>
<keyword evidence="7" id="KW-0067">ATP-binding</keyword>
<name>A0A0B6ESN2_9CORY</name>
<dbReference type="Proteomes" id="UP000031890">
    <property type="component" value="Chromosome"/>
</dbReference>
<dbReference type="GO" id="GO:0042626">
    <property type="term" value="F:ATPase-coupled transmembrane transporter activity"/>
    <property type="evidence" value="ECO:0007669"/>
    <property type="project" value="TreeGrafter"/>
</dbReference>
<protein>
    <submittedName>
        <fullName evidence="12">ATPase component of various ABC-type transport systems with duplicated ATPase domain</fullName>
        <ecNumber evidence="12">3.6.3.-</ecNumber>
    </submittedName>
</protein>
<evidence type="ECO:0000256" key="10">
    <source>
        <dbReference type="ARBA" id="ARBA00025157"/>
    </source>
</evidence>
<organism evidence="12 13">
    <name type="scientific">Corynebacterium singulare</name>
    <dbReference type="NCBI Taxonomy" id="161899"/>
    <lineage>
        <taxon>Bacteria</taxon>
        <taxon>Bacillati</taxon>
        <taxon>Actinomycetota</taxon>
        <taxon>Actinomycetes</taxon>
        <taxon>Mycobacteriales</taxon>
        <taxon>Corynebacteriaceae</taxon>
        <taxon>Corynebacterium</taxon>
    </lineage>
</organism>
<dbReference type="InterPro" id="IPR015856">
    <property type="entry name" value="ABC_transpr_CbiO/EcfA_su"/>
</dbReference>
<dbReference type="AlphaFoldDB" id="A0A0B6ESN2"/>
<evidence type="ECO:0000256" key="9">
    <source>
        <dbReference type="ARBA" id="ARBA00023136"/>
    </source>
</evidence>